<reference evidence="1" key="1">
    <citation type="submission" date="2016-08" db="EMBL/GenBank/DDBJ databases">
        <authorList>
            <person name="Seilhamer J.J."/>
        </authorList>
    </citation>
    <scope>NUCLEOTIDE SEQUENCE</scope>
    <source>
        <strain evidence="1">86</strain>
    </source>
</reference>
<proteinExistence type="predicted"/>
<dbReference type="InterPro" id="IPR028994">
    <property type="entry name" value="Integrin_alpha_N"/>
</dbReference>
<evidence type="ECO:0008006" key="2">
    <source>
        <dbReference type="Google" id="ProtNLM"/>
    </source>
</evidence>
<dbReference type="EMBL" id="FMJE01000003">
    <property type="protein sequence ID" value="SCM80233.1"/>
    <property type="molecule type" value="Genomic_DNA"/>
</dbReference>
<protein>
    <recommendedName>
        <fullName evidence="2">FG-GAP repeat protein</fullName>
    </recommendedName>
</protein>
<dbReference type="SUPFAM" id="SSF69318">
    <property type="entry name" value="Integrin alpha N-terminal domain"/>
    <property type="match status" value="1"/>
</dbReference>
<dbReference type="RefSeq" id="WP_288183727.1">
    <property type="nucleotide sequence ID" value="NZ_LT608335.1"/>
</dbReference>
<gene>
    <name evidence="1" type="ORF">KL86SPO_30411</name>
</gene>
<sequence>MQYKKQIAGIISAVVLFVPSVYPLAQEGSYETNTVKNVYNAAGHVTGAARNLAMEPAKTELPAGRYVLDAKIADVTGDAIEDNIFLIGRKAKPDAIYADQIDIIVQNGATGNQVSTQLENFGGYEAKLFVGDFDGDKISDVMVSAPTGGSGGIVGHVIATFSGAEPKVIFAEKNNGGAKFTGRFVDGFKAELVNENTGRSTIVDLSANKDRYLGSNVYSPEGKLLKEVKPYSYPFSVIEPIDFSRNGTYELRGHQRVVGAYNADLVANVTSIWKYEDNEWRIKQIEVATVLLSMNEQGN</sequence>
<name>A0A212LRQ6_9FIRM</name>
<accession>A0A212LRQ6</accession>
<organism evidence="1">
    <name type="scientific">uncultured Sporomusa sp</name>
    <dbReference type="NCBI Taxonomy" id="307249"/>
    <lineage>
        <taxon>Bacteria</taxon>
        <taxon>Bacillati</taxon>
        <taxon>Bacillota</taxon>
        <taxon>Negativicutes</taxon>
        <taxon>Selenomonadales</taxon>
        <taxon>Sporomusaceae</taxon>
        <taxon>Sporomusa</taxon>
        <taxon>environmental samples</taxon>
    </lineage>
</organism>
<dbReference type="AlphaFoldDB" id="A0A212LRQ6"/>
<evidence type="ECO:0000313" key="1">
    <source>
        <dbReference type="EMBL" id="SCM80233.1"/>
    </source>
</evidence>